<evidence type="ECO:0008006" key="3">
    <source>
        <dbReference type="Google" id="ProtNLM"/>
    </source>
</evidence>
<protein>
    <recommendedName>
        <fullName evidence="3">Type III secretion low calcium response chaperone LcrH/SycD</fullName>
    </recommendedName>
</protein>
<proteinExistence type="predicted"/>
<dbReference type="PRINTS" id="PR01595">
    <property type="entry name" value="SYCDCHAPRONE"/>
</dbReference>
<gene>
    <name evidence="2" type="ORF">TRIP_B200780</name>
</gene>
<reference evidence="2" key="1">
    <citation type="submission" date="2018-07" db="EMBL/GenBank/DDBJ databases">
        <authorList>
            <consortium name="Genoscope - CEA"/>
            <person name="William W."/>
        </authorList>
    </citation>
    <scope>NUCLEOTIDE SEQUENCE</scope>
    <source>
        <strain evidence="2">IK1</strain>
    </source>
</reference>
<name>A0A653A3M6_UNCDX</name>
<dbReference type="EMBL" id="UPXX01000013">
    <property type="protein sequence ID" value="VBB42640.1"/>
    <property type="molecule type" value="Genomic_DNA"/>
</dbReference>
<evidence type="ECO:0000313" key="2">
    <source>
        <dbReference type="EMBL" id="VBB42640.1"/>
    </source>
</evidence>
<dbReference type="SUPFAM" id="SSF48452">
    <property type="entry name" value="TPR-like"/>
    <property type="match status" value="1"/>
</dbReference>
<dbReference type="InterPro" id="IPR005415">
    <property type="entry name" value="T3SS_Ca_resp_chp_LcrH/SycD"/>
</dbReference>
<dbReference type="Gene3D" id="1.25.40.10">
    <property type="entry name" value="Tetratricopeptide repeat domain"/>
    <property type="match status" value="1"/>
</dbReference>
<evidence type="ECO:0000256" key="1">
    <source>
        <dbReference type="SAM" id="MobiDB-lite"/>
    </source>
</evidence>
<dbReference type="InterPro" id="IPR019734">
    <property type="entry name" value="TPR_rpt"/>
</dbReference>
<sequence>MRRARFRNIQGRLAKSADTSGRAEPVRNTSDDVCEQPLHQNGDALAAETQNPSLRSAYPGSTRKGAARSDGGIEENVLETIYALGYSLYTQARYPDAQKIFALLVLVNPHVYKYWFGLASCNQMAGHPELAAAAYCFATHTEPSKPDAHLHLGLCLLGLGDRKAARESLRRAADAARNDKNGLLEQRAVLILQTLDSAKPTGG</sequence>
<feature type="region of interest" description="Disordered" evidence="1">
    <location>
        <begin position="1"/>
        <end position="70"/>
    </location>
</feature>
<dbReference type="InterPro" id="IPR011990">
    <property type="entry name" value="TPR-like_helical_dom_sf"/>
</dbReference>
<dbReference type="Pfam" id="PF13432">
    <property type="entry name" value="TPR_16"/>
    <property type="match status" value="1"/>
</dbReference>
<accession>A0A653A3M6</accession>
<dbReference type="NCBIfam" id="TIGR02552">
    <property type="entry name" value="LcrH_SycD"/>
    <property type="match status" value="1"/>
</dbReference>
<dbReference type="AlphaFoldDB" id="A0A653A3M6"/>
<organism evidence="2">
    <name type="scientific">Uncultured Desulfatiglans sp</name>
    <dbReference type="NCBI Taxonomy" id="1748965"/>
    <lineage>
        <taxon>Bacteria</taxon>
        <taxon>Pseudomonadati</taxon>
        <taxon>Thermodesulfobacteriota</taxon>
        <taxon>Desulfobacteria</taxon>
        <taxon>Desulfatiglandales</taxon>
        <taxon>Desulfatiglandaceae</taxon>
        <taxon>Desulfatiglans</taxon>
        <taxon>environmental samples</taxon>
    </lineage>
</organism>
<dbReference type="SMART" id="SM00028">
    <property type="entry name" value="TPR"/>
    <property type="match status" value="3"/>
</dbReference>